<dbReference type="InterPro" id="IPR050581">
    <property type="entry name" value="CRR_secretory_protein"/>
</dbReference>
<keyword evidence="6" id="KW-0812">Transmembrane</keyword>
<evidence type="ECO:0000313" key="10">
    <source>
        <dbReference type="Proteomes" id="UP000027138"/>
    </source>
</evidence>
<dbReference type="EMBL" id="KK914318">
    <property type="protein sequence ID" value="KDP41186.1"/>
    <property type="molecule type" value="Genomic_DNA"/>
</dbReference>
<keyword evidence="3 7" id="KW-0732">Signal</keyword>
<dbReference type="InterPro" id="IPR002902">
    <property type="entry name" value="GNK2"/>
</dbReference>
<evidence type="ECO:0000256" key="3">
    <source>
        <dbReference type="ARBA" id="ARBA00022729"/>
    </source>
</evidence>
<feature type="chain" id="PRO_5001644149" description="Gnk2-homologous domain-containing protein" evidence="7">
    <location>
        <begin position="22"/>
        <end position="322"/>
    </location>
</feature>
<sequence>MASLLAFHLLCILSIMSFSKASQFPSLMSIACTSTTQEAIKPIKLKTLLDNLTAQVTKTRFITSTVSLGPNGYINGVMQCLANINPAQCTFCIQKAKQTVQSLCPNNTPSVTAWFDGCYLNYYQSHVKVSRADLEVTSCSCSNQACKIQDSVNFELGLETLLLKLRASIYDYSNNLHGLSSIRYGNNGSRIYAAVECVKSLSPKDCEVCVVKAIEKLYEQCGGKEGGIVASGYCIVRYESYKFFSCFEIHGGSGGDGSDSGGGGDGGVQAVTVKDWKKEKTGFKVKISLLWGVVVVCLMAIVFCAWLSKRAIINKARVAAFG</sequence>
<dbReference type="Proteomes" id="UP000027138">
    <property type="component" value="Unassembled WGS sequence"/>
</dbReference>
<feature type="transmembrane region" description="Helical" evidence="6">
    <location>
        <begin position="289"/>
        <end position="307"/>
    </location>
</feature>
<evidence type="ECO:0000256" key="1">
    <source>
        <dbReference type="ARBA" id="ARBA00004613"/>
    </source>
</evidence>
<feature type="domain" description="Gnk2-homologous" evidence="8">
    <location>
        <begin position="23"/>
        <end position="127"/>
    </location>
</feature>
<name>A0A067KYA3_JATCU</name>
<evidence type="ECO:0000256" key="4">
    <source>
        <dbReference type="ARBA" id="ARBA00022737"/>
    </source>
</evidence>
<keyword evidence="2" id="KW-0964">Secreted</keyword>
<evidence type="ECO:0000256" key="2">
    <source>
        <dbReference type="ARBA" id="ARBA00022525"/>
    </source>
</evidence>
<dbReference type="Gene3D" id="3.30.430.20">
    <property type="entry name" value="Gnk2 domain, C-X8-C-X2-C motif"/>
    <property type="match status" value="2"/>
</dbReference>
<feature type="domain" description="Gnk2-homologous" evidence="8">
    <location>
        <begin position="135"/>
        <end position="243"/>
    </location>
</feature>
<comment type="similarity">
    <text evidence="5">Belongs to the cysteine-rich repeat secretory protein family.</text>
</comment>
<dbReference type="AlphaFoldDB" id="A0A067KYA3"/>
<keyword evidence="6" id="KW-0472">Membrane</keyword>
<accession>A0A067KYA3</accession>
<comment type="subcellular location">
    <subcellularLocation>
        <location evidence="1">Secreted</location>
    </subcellularLocation>
</comment>
<dbReference type="PANTHER" id="PTHR32411">
    <property type="entry name" value="CYSTEINE-RICH REPEAT SECRETORY PROTEIN 38-RELATED"/>
    <property type="match status" value="1"/>
</dbReference>
<protein>
    <recommendedName>
        <fullName evidence="8">Gnk2-homologous domain-containing protein</fullName>
    </recommendedName>
</protein>
<dbReference type="Pfam" id="PF01657">
    <property type="entry name" value="Stress-antifung"/>
    <property type="match status" value="2"/>
</dbReference>
<evidence type="ECO:0000313" key="9">
    <source>
        <dbReference type="EMBL" id="KDP41186.1"/>
    </source>
</evidence>
<dbReference type="GO" id="GO:0005576">
    <property type="term" value="C:extracellular region"/>
    <property type="evidence" value="ECO:0007669"/>
    <property type="project" value="UniProtKB-SubCell"/>
</dbReference>
<dbReference type="KEGG" id="jcu:105630427"/>
<dbReference type="PROSITE" id="PS51473">
    <property type="entry name" value="GNK2"/>
    <property type="match status" value="2"/>
</dbReference>
<dbReference type="PANTHER" id="PTHR32411:SF43">
    <property type="entry name" value="CYSTEINE-RICH REPEAT SECRETORY PROTEIN 38"/>
    <property type="match status" value="1"/>
</dbReference>
<dbReference type="CDD" id="cd23509">
    <property type="entry name" value="Gnk2-like"/>
    <property type="match status" value="2"/>
</dbReference>
<proteinExistence type="inferred from homology"/>
<dbReference type="InterPro" id="IPR038408">
    <property type="entry name" value="GNK2_sf"/>
</dbReference>
<reference evidence="9 10" key="1">
    <citation type="journal article" date="2014" name="PLoS ONE">
        <title>Global Analysis of Gene Expression Profiles in Physic Nut (Jatropha curcas L.) Seedlings Exposed to Salt Stress.</title>
        <authorList>
            <person name="Zhang L."/>
            <person name="Zhang C."/>
            <person name="Wu P."/>
            <person name="Chen Y."/>
            <person name="Li M."/>
            <person name="Jiang H."/>
            <person name="Wu G."/>
        </authorList>
    </citation>
    <scope>NUCLEOTIDE SEQUENCE [LARGE SCALE GENOMIC DNA]</scope>
    <source>
        <strain evidence="10">cv. GZQX0401</strain>
        <tissue evidence="9">Young leaves</tissue>
    </source>
</reference>
<keyword evidence="10" id="KW-1185">Reference proteome</keyword>
<keyword evidence="6" id="KW-1133">Transmembrane helix</keyword>
<keyword evidence="4" id="KW-0677">Repeat</keyword>
<dbReference type="STRING" id="180498.A0A067KYA3"/>
<evidence type="ECO:0000256" key="6">
    <source>
        <dbReference type="SAM" id="Phobius"/>
    </source>
</evidence>
<evidence type="ECO:0000256" key="5">
    <source>
        <dbReference type="ARBA" id="ARBA00038515"/>
    </source>
</evidence>
<evidence type="ECO:0000259" key="8">
    <source>
        <dbReference type="PROSITE" id="PS51473"/>
    </source>
</evidence>
<dbReference type="OrthoDB" id="1734439at2759"/>
<evidence type="ECO:0000256" key="7">
    <source>
        <dbReference type="SAM" id="SignalP"/>
    </source>
</evidence>
<feature type="signal peptide" evidence="7">
    <location>
        <begin position="1"/>
        <end position="21"/>
    </location>
</feature>
<gene>
    <name evidence="9" type="ORF">JCGZ_15593</name>
</gene>
<organism evidence="9 10">
    <name type="scientific">Jatropha curcas</name>
    <name type="common">Barbados nut</name>
    <dbReference type="NCBI Taxonomy" id="180498"/>
    <lineage>
        <taxon>Eukaryota</taxon>
        <taxon>Viridiplantae</taxon>
        <taxon>Streptophyta</taxon>
        <taxon>Embryophyta</taxon>
        <taxon>Tracheophyta</taxon>
        <taxon>Spermatophyta</taxon>
        <taxon>Magnoliopsida</taxon>
        <taxon>eudicotyledons</taxon>
        <taxon>Gunneridae</taxon>
        <taxon>Pentapetalae</taxon>
        <taxon>rosids</taxon>
        <taxon>fabids</taxon>
        <taxon>Malpighiales</taxon>
        <taxon>Euphorbiaceae</taxon>
        <taxon>Crotonoideae</taxon>
        <taxon>Jatropheae</taxon>
        <taxon>Jatropha</taxon>
    </lineage>
</organism>